<feature type="active site" description="Proton donor/acceptor" evidence="5">
    <location>
        <position position="109"/>
    </location>
</feature>
<feature type="binding site" evidence="6">
    <location>
        <position position="120"/>
    </location>
    <ligand>
        <name>substrate</name>
    </ligand>
</feature>
<evidence type="ECO:0000256" key="4">
    <source>
        <dbReference type="ARBA" id="ARBA00023235"/>
    </source>
</evidence>
<name>A0A1G2IX43_9BACT</name>
<gene>
    <name evidence="7" type="ORF">A2358_00480</name>
</gene>
<dbReference type="AlphaFoldDB" id="A0A1G2IX43"/>
<dbReference type="Proteomes" id="UP000178650">
    <property type="component" value="Unassembled WGS sequence"/>
</dbReference>
<evidence type="ECO:0000256" key="5">
    <source>
        <dbReference type="PIRSR" id="PIRSR613078-1"/>
    </source>
</evidence>
<dbReference type="STRING" id="1802223.A2358_00480"/>
<dbReference type="InterPro" id="IPR013078">
    <property type="entry name" value="His_Pase_superF_clade-1"/>
</dbReference>
<keyword evidence="4" id="KW-0413">Isomerase</keyword>
<dbReference type="SUPFAM" id="SSF53254">
    <property type="entry name" value="Phosphoglycerate mutase-like"/>
    <property type="match status" value="1"/>
</dbReference>
<protein>
    <recommendedName>
        <fullName evidence="2">phosphoglycerate mutase (2,3-diphosphoglycerate-dependent)</fullName>
        <ecNumber evidence="2">5.4.2.11</ecNumber>
    </recommendedName>
</protein>
<dbReference type="EC" id="5.4.2.11" evidence="2"/>
<dbReference type="PANTHER" id="PTHR11931">
    <property type="entry name" value="PHOSPHOGLYCERATE MUTASE"/>
    <property type="match status" value="1"/>
</dbReference>
<sequence length="222" mass="25741">MAKLFLLRHLKSQWNVDDRFAGWTDGPIAKNEAIKAVNLANEIFQNKIDAVYTSPLFRNQDTVARIFEAVEKKYPFFIHLDPGKMQKWGNFVDISENDVPAYVSETLNERYYGKLQGMDKKQVAKKYGEPMVYAWRRSYKFAPPGGESEKDVYNRTTPFFKKFAEKDLKKGKNILVVASHNSLRAIVKYVENISDENIIDLELPFGALIKYEFDGKNYKKFA</sequence>
<dbReference type="InterPro" id="IPR005952">
    <property type="entry name" value="Phosphogly_mut1"/>
</dbReference>
<comment type="similarity">
    <text evidence="1">Belongs to the phosphoglycerate mutase family. BPG-dependent PGAM subfamily.</text>
</comment>
<dbReference type="Gene3D" id="3.40.50.1240">
    <property type="entry name" value="Phosphoglycerate mutase-like"/>
    <property type="match status" value="1"/>
</dbReference>
<proteinExistence type="inferred from homology"/>
<dbReference type="GO" id="GO:0006096">
    <property type="term" value="P:glycolytic process"/>
    <property type="evidence" value="ECO:0007669"/>
    <property type="project" value="UniProtKB-KW"/>
</dbReference>
<feature type="binding site" evidence="6">
    <location>
        <begin position="8"/>
        <end position="15"/>
    </location>
    <ligand>
        <name>substrate</name>
    </ligand>
</feature>
<evidence type="ECO:0000256" key="2">
    <source>
        <dbReference type="ARBA" id="ARBA00012028"/>
    </source>
</evidence>
<dbReference type="Pfam" id="PF00300">
    <property type="entry name" value="His_Phos_1"/>
    <property type="match status" value="2"/>
</dbReference>
<feature type="active site" description="Tele-phosphohistidine intermediate" evidence="5">
    <location>
        <position position="9"/>
    </location>
</feature>
<feature type="binding site" evidence="6">
    <location>
        <begin position="136"/>
        <end position="137"/>
    </location>
    <ligand>
        <name>substrate</name>
    </ligand>
</feature>
<dbReference type="CDD" id="cd07067">
    <property type="entry name" value="HP_PGM_like"/>
    <property type="match status" value="1"/>
</dbReference>
<dbReference type="PIRSF" id="PIRSF000709">
    <property type="entry name" value="6PFK_2-Ptase"/>
    <property type="match status" value="1"/>
</dbReference>
<accession>A0A1G2IX43</accession>
<reference evidence="7 8" key="1">
    <citation type="journal article" date="2016" name="Nat. Commun.">
        <title>Thousands of microbial genomes shed light on interconnected biogeochemical processes in an aquifer system.</title>
        <authorList>
            <person name="Anantharaman K."/>
            <person name="Brown C.T."/>
            <person name="Hug L.A."/>
            <person name="Sharon I."/>
            <person name="Castelle C.J."/>
            <person name="Probst A.J."/>
            <person name="Thomas B.C."/>
            <person name="Singh A."/>
            <person name="Wilkins M.J."/>
            <person name="Karaoz U."/>
            <person name="Brodie E.L."/>
            <person name="Williams K.H."/>
            <person name="Hubbard S.S."/>
            <person name="Banfield J.F."/>
        </authorList>
    </citation>
    <scope>NUCLEOTIDE SEQUENCE [LARGE SCALE GENOMIC DNA]</scope>
</reference>
<feature type="binding site" evidence="6">
    <location>
        <begin position="109"/>
        <end position="112"/>
    </location>
    <ligand>
        <name>substrate</name>
    </ligand>
</feature>
<dbReference type="GO" id="GO:0004619">
    <property type="term" value="F:phosphoglycerate mutase activity"/>
    <property type="evidence" value="ECO:0007669"/>
    <property type="project" value="UniProtKB-EC"/>
</dbReference>
<evidence type="ECO:0000256" key="1">
    <source>
        <dbReference type="ARBA" id="ARBA00006717"/>
    </source>
</evidence>
<evidence type="ECO:0000313" key="8">
    <source>
        <dbReference type="Proteomes" id="UP000178650"/>
    </source>
</evidence>
<evidence type="ECO:0000256" key="3">
    <source>
        <dbReference type="ARBA" id="ARBA00023152"/>
    </source>
</evidence>
<comment type="caution">
    <text evidence="7">The sequence shown here is derived from an EMBL/GenBank/DDBJ whole genome shotgun (WGS) entry which is preliminary data.</text>
</comment>
<organism evidence="7 8">
    <name type="scientific">Candidatus Staskawiczbacteria bacterium RIFOXYB1_FULL_37_44</name>
    <dbReference type="NCBI Taxonomy" id="1802223"/>
    <lineage>
        <taxon>Bacteria</taxon>
        <taxon>Candidatus Staskawicziibacteriota</taxon>
    </lineage>
</organism>
<dbReference type="SMART" id="SM00855">
    <property type="entry name" value="PGAM"/>
    <property type="match status" value="1"/>
</dbReference>
<dbReference type="EMBL" id="MHPJ01000004">
    <property type="protein sequence ID" value="OGZ79424.1"/>
    <property type="molecule type" value="Genomic_DNA"/>
</dbReference>
<feature type="binding site" evidence="6">
    <location>
        <position position="58"/>
    </location>
    <ligand>
        <name>substrate</name>
    </ligand>
</feature>
<keyword evidence="3" id="KW-0324">Glycolysis</keyword>
<evidence type="ECO:0000256" key="6">
    <source>
        <dbReference type="PIRSR" id="PIRSR613078-2"/>
    </source>
</evidence>
<dbReference type="InterPro" id="IPR029033">
    <property type="entry name" value="His_PPase_superfam"/>
</dbReference>
<evidence type="ECO:0000313" key="7">
    <source>
        <dbReference type="EMBL" id="OGZ79424.1"/>
    </source>
</evidence>